<dbReference type="PANTHER" id="PTHR33091">
    <property type="entry name" value="PROTEIN, PUTATIVE, EXPRESSED-RELATED"/>
    <property type="match status" value="1"/>
</dbReference>
<dbReference type="GO" id="GO:0009611">
    <property type="term" value="P:response to wounding"/>
    <property type="evidence" value="ECO:0007669"/>
    <property type="project" value="InterPro"/>
</dbReference>
<dbReference type="InterPro" id="IPR036354">
    <property type="entry name" value="Prot_inh_pot1_sf"/>
</dbReference>
<sequence>MRFWWPELVGVLANPAVMQIMRDYRPDVAVEVLPPGSPLTPGFNAWRVRVFIDLNGVQTPIIG</sequence>
<dbReference type="PROSITE" id="PS00285">
    <property type="entry name" value="POTATO_INHIBITOR"/>
    <property type="match status" value="1"/>
</dbReference>
<dbReference type="Pfam" id="PF00280">
    <property type="entry name" value="potato_inhibit"/>
    <property type="match status" value="1"/>
</dbReference>
<dbReference type="Proteomes" id="UP000324897">
    <property type="component" value="Unassembled WGS sequence"/>
</dbReference>
<comment type="caution">
    <text evidence="4">The sequence shown here is derived from an EMBL/GenBank/DDBJ whole genome shotgun (WGS) entry which is preliminary data.</text>
</comment>
<evidence type="ECO:0000313" key="5">
    <source>
        <dbReference type="Proteomes" id="UP000324897"/>
    </source>
</evidence>
<dbReference type="InterPro" id="IPR000864">
    <property type="entry name" value="Prot_inh_pot1"/>
</dbReference>
<evidence type="ECO:0000256" key="1">
    <source>
        <dbReference type="ARBA" id="ARBA00008210"/>
    </source>
</evidence>
<dbReference type="PRINTS" id="PR00292">
    <property type="entry name" value="POTATOINHBTR"/>
</dbReference>
<feature type="non-terminal residue" evidence="4">
    <location>
        <position position="1"/>
    </location>
</feature>
<evidence type="ECO:0000256" key="3">
    <source>
        <dbReference type="ARBA" id="ARBA00022900"/>
    </source>
</evidence>
<dbReference type="PANTHER" id="PTHR33091:SF53">
    <property type="entry name" value="OS08G0441300 PROTEIN"/>
    <property type="match status" value="1"/>
</dbReference>
<dbReference type="AlphaFoldDB" id="A0A5J9W5N4"/>
<keyword evidence="3" id="KW-0722">Serine protease inhibitor</keyword>
<accession>A0A5J9W5N4</accession>
<protein>
    <submittedName>
        <fullName evidence="4">Uncharacterized protein</fullName>
    </submittedName>
</protein>
<keyword evidence="5" id="KW-1185">Reference proteome</keyword>
<comment type="similarity">
    <text evidence="1">Belongs to the protease inhibitor I13 (potato type I serine protease inhibitor) family.</text>
</comment>
<proteinExistence type="inferred from homology"/>
<dbReference type="SUPFAM" id="SSF54654">
    <property type="entry name" value="CI-2 family of serine protease inhibitors"/>
    <property type="match status" value="1"/>
</dbReference>
<dbReference type="Gene3D" id="3.30.10.10">
    <property type="entry name" value="Trypsin Inhibitor V, subunit A"/>
    <property type="match status" value="1"/>
</dbReference>
<reference evidence="4 5" key="1">
    <citation type="journal article" date="2019" name="Sci. Rep.">
        <title>A high-quality genome of Eragrostis curvula grass provides insights into Poaceae evolution and supports new strategies to enhance forage quality.</title>
        <authorList>
            <person name="Carballo J."/>
            <person name="Santos B.A.C.M."/>
            <person name="Zappacosta D."/>
            <person name="Garbus I."/>
            <person name="Selva J.P."/>
            <person name="Gallo C.A."/>
            <person name="Diaz A."/>
            <person name="Albertini E."/>
            <person name="Caccamo M."/>
            <person name="Echenique V."/>
        </authorList>
    </citation>
    <scope>NUCLEOTIDE SEQUENCE [LARGE SCALE GENOMIC DNA]</scope>
    <source>
        <strain evidence="5">cv. Victoria</strain>
        <tissue evidence="4">Leaf</tissue>
    </source>
</reference>
<evidence type="ECO:0000313" key="4">
    <source>
        <dbReference type="EMBL" id="TVU43237.1"/>
    </source>
</evidence>
<gene>
    <name evidence="4" type="ORF">EJB05_09685</name>
</gene>
<evidence type="ECO:0000256" key="2">
    <source>
        <dbReference type="ARBA" id="ARBA00022690"/>
    </source>
</evidence>
<dbReference type="GO" id="GO:0004867">
    <property type="term" value="F:serine-type endopeptidase inhibitor activity"/>
    <property type="evidence" value="ECO:0007669"/>
    <property type="project" value="UniProtKB-KW"/>
</dbReference>
<name>A0A5J9W5N4_9POAL</name>
<dbReference type="EMBL" id="RWGY01000005">
    <property type="protein sequence ID" value="TVU43237.1"/>
    <property type="molecule type" value="Genomic_DNA"/>
</dbReference>
<organism evidence="4 5">
    <name type="scientific">Eragrostis curvula</name>
    <name type="common">weeping love grass</name>
    <dbReference type="NCBI Taxonomy" id="38414"/>
    <lineage>
        <taxon>Eukaryota</taxon>
        <taxon>Viridiplantae</taxon>
        <taxon>Streptophyta</taxon>
        <taxon>Embryophyta</taxon>
        <taxon>Tracheophyta</taxon>
        <taxon>Spermatophyta</taxon>
        <taxon>Magnoliopsida</taxon>
        <taxon>Liliopsida</taxon>
        <taxon>Poales</taxon>
        <taxon>Poaceae</taxon>
        <taxon>PACMAD clade</taxon>
        <taxon>Chloridoideae</taxon>
        <taxon>Eragrostideae</taxon>
        <taxon>Eragrostidinae</taxon>
        <taxon>Eragrostis</taxon>
    </lineage>
</organism>
<dbReference type="Gramene" id="TVU43237">
    <property type="protein sequence ID" value="TVU43237"/>
    <property type="gene ID" value="EJB05_09685"/>
</dbReference>
<keyword evidence="2" id="KW-0646">Protease inhibitor</keyword>
<dbReference type="OrthoDB" id="626959at2759"/>